<dbReference type="PROSITE" id="PS50935">
    <property type="entry name" value="SSB"/>
    <property type="match status" value="1"/>
</dbReference>
<sequence>MHDVIVTVLGNATHDPRFTKPGAGAQSLYVRIASNASYFDQDTKTWKDRKTEYFNVYMSKKQAENVLLSVKKGDPLIVTGRLGTSQWTGEDGADSYSQTIQAEAVGLDLTWGAAAFARRSRRDAPAMDVRTGEVLDDSRLAALRAEAGEVPTRAESAPAQAGEREPERASAQEESELVGAAPF</sequence>
<dbReference type="InterPro" id="IPR011344">
    <property type="entry name" value="ssDNA-bd"/>
</dbReference>
<dbReference type="Pfam" id="PF00436">
    <property type="entry name" value="SSB"/>
    <property type="match status" value="1"/>
</dbReference>
<dbReference type="Proteomes" id="UP001203761">
    <property type="component" value="Unassembled WGS sequence"/>
</dbReference>
<dbReference type="SUPFAM" id="SSF50249">
    <property type="entry name" value="Nucleic acid-binding proteins"/>
    <property type="match status" value="1"/>
</dbReference>
<evidence type="ECO:0000256" key="2">
    <source>
        <dbReference type="PROSITE-ProRule" id="PRU00252"/>
    </source>
</evidence>
<feature type="compositionally biased region" description="Basic and acidic residues" evidence="4">
    <location>
        <begin position="162"/>
        <end position="171"/>
    </location>
</feature>
<keyword evidence="6" id="KW-1185">Reference proteome</keyword>
<reference evidence="5" key="1">
    <citation type="submission" date="2022-02" db="EMBL/GenBank/DDBJ databases">
        <authorList>
            <person name="Lee M."/>
            <person name="Kim S.-J."/>
            <person name="Jung M.-Y."/>
        </authorList>
    </citation>
    <scope>NUCLEOTIDE SEQUENCE</scope>
    <source>
        <strain evidence="5">JHP9</strain>
    </source>
</reference>
<evidence type="ECO:0000256" key="4">
    <source>
        <dbReference type="SAM" id="MobiDB-lite"/>
    </source>
</evidence>
<comment type="caution">
    <text evidence="5">The sequence shown here is derived from an EMBL/GenBank/DDBJ whole genome shotgun (WGS) entry which is preliminary data.</text>
</comment>
<evidence type="ECO:0000256" key="1">
    <source>
        <dbReference type="ARBA" id="ARBA00023125"/>
    </source>
</evidence>
<dbReference type="Gene3D" id="2.40.50.140">
    <property type="entry name" value="Nucleic acid-binding proteins"/>
    <property type="match status" value="1"/>
</dbReference>
<evidence type="ECO:0000313" key="5">
    <source>
        <dbReference type="EMBL" id="MCL6423809.1"/>
    </source>
</evidence>
<dbReference type="InterPro" id="IPR012340">
    <property type="entry name" value="NA-bd_OB-fold"/>
</dbReference>
<dbReference type="InterPro" id="IPR000424">
    <property type="entry name" value="Primosome_PriB/ssb"/>
</dbReference>
<feature type="region of interest" description="Disordered" evidence="4">
    <location>
        <begin position="145"/>
        <end position="183"/>
    </location>
</feature>
<dbReference type="NCBIfam" id="TIGR00621">
    <property type="entry name" value="ssb"/>
    <property type="match status" value="1"/>
</dbReference>
<dbReference type="RefSeq" id="WP_249737887.1">
    <property type="nucleotide sequence ID" value="NZ_JAKNCJ010000005.1"/>
</dbReference>
<organism evidence="5 6">
    <name type="scientific">Brachybacterium equifaecis</name>
    <dbReference type="NCBI Taxonomy" id="2910770"/>
    <lineage>
        <taxon>Bacteria</taxon>
        <taxon>Bacillati</taxon>
        <taxon>Actinomycetota</taxon>
        <taxon>Actinomycetes</taxon>
        <taxon>Micrococcales</taxon>
        <taxon>Dermabacteraceae</taxon>
        <taxon>Brachybacterium</taxon>
    </lineage>
</organism>
<evidence type="ECO:0000256" key="3">
    <source>
        <dbReference type="RuleBase" id="RU000524"/>
    </source>
</evidence>
<evidence type="ECO:0000313" key="6">
    <source>
        <dbReference type="Proteomes" id="UP001203761"/>
    </source>
</evidence>
<keyword evidence="1 2" id="KW-0238">DNA-binding</keyword>
<protein>
    <recommendedName>
        <fullName evidence="3">Single-stranded DNA-binding protein</fullName>
    </recommendedName>
</protein>
<gene>
    <name evidence="5" type="ORF">Bequi_10495</name>
</gene>
<accession>A0ABT0R1J9</accession>
<dbReference type="EMBL" id="JAKNCJ010000005">
    <property type="protein sequence ID" value="MCL6423809.1"/>
    <property type="molecule type" value="Genomic_DNA"/>
</dbReference>
<proteinExistence type="predicted"/>
<dbReference type="GO" id="GO:0003677">
    <property type="term" value="F:DNA binding"/>
    <property type="evidence" value="ECO:0007669"/>
    <property type="project" value="UniProtKB-KW"/>
</dbReference>
<name>A0ABT0R1J9_9MICO</name>
<dbReference type="CDD" id="cd04496">
    <property type="entry name" value="SSB_OBF"/>
    <property type="match status" value="1"/>
</dbReference>